<dbReference type="GO" id="GO:0030904">
    <property type="term" value="C:retromer complex"/>
    <property type="evidence" value="ECO:0007669"/>
    <property type="project" value="InterPro"/>
</dbReference>
<comment type="similarity">
    <text evidence="1 6">Belongs to the VPS29 family.</text>
</comment>
<evidence type="ECO:0000256" key="2">
    <source>
        <dbReference type="ARBA" id="ARBA00017767"/>
    </source>
</evidence>
<dbReference type="WBParaSite" id="BXY_0294600.1">
    <property type="protein sequence ID" value="BXY_0294600.1"/>
    <property type="gene ID" value="BXY_0294600"/>
</dbReference>
<evidence type="ECO:0000313" key="8">
    <source>
        <dbReference type="EMBL" id="CAD5219321.1"/>
    </source>
</evidence>
<evidence type="ECO:0000313" key="10">
    <source>
        <dbReference type="Proteomes" id="UP000659654"/>
    </source>
</evidence>
<dbReference type="Gene3D" id="3.60.21.10">
    <property type="match status" value="1"/>
</dbReference>
<dbReference type="NCBIfam" id="TIGR00040">
    <property type="entry name" value="yfcE"/>
    <property type="match status" value="1"/>
</dbReference>
<dbReference type="EMBL" id="CAJFCV020000003">
    <property type="protein sequence ID" value="CAG9104483.1"/>
    <property type="molecule type" value="Genomic_DNA"/>
</dbReference>
<evidence type="ECO:0000256" key="3">
    <source>
        <dbReference type="ARBA" id="ARBA00022448"/>
    </source>
</evidence>
<evidence type="ECO:0000313" key="11">
    <source>
        <dbReference type="WBParaSite" id="BXY_0294600.1"/>
    </source>
</evidence>
<accession>A0A1I7RQF3</accession>
<evidence type="ECO:0000256" key="1">
    <source>
        <dbReference type="ARBA" id="ARBA00005945"/>
    </source>
</evidence>
<dbReference type="GO" id="GO:0015031">
    <property type="term" value="P:protein transport"/>
    <property type="evidence" value="ECO:0007669"/>
    <property type="project" value="UniProtKB-KW"/>
</dbReference>
<feature type="domain" description="Calcineurin-like phosphoesterase" evidence="7">
    <location>
        <begin position="1"/>
        <end position="157"/>
    </location>
</feature>
<keyword evidence="10" id="KW-1185">Reference proteome</keyword>
<evidence type="ECO:0000256" key="5">
    <source>
        <dbReference type="ARBA" id="ARBA00031913"/>
    </source>
</evidence>
<dbReference type="Pfam" id="PF12850">
    <property type="entry name" value="Metallophos_2"/>
    <property type="match status" value="1"/>
</dbReference>
<evidence type="ECO:0000259" key="7">
    <source>
        <dbReference type="Pfam" id="PF12850"/>
    </source>
</evidence>
<reference evidence="11" key="1">
    <citation type="submission" date="2016-11" db="UniProtKB">
        <authorList>
            <consortium name="WormBaseParasite"/>
        </authorList>
    </citation>
    <scope>IDENTIFICATION</scope>
</reference>
<reference evidence="8" key="2">
    <citation type="submission" date="2020-09" db="EMBL/GenBank/DDBJ databases">
        <authorList>
            <person name="Kikuchi T."/>
        </authorList>
    </citation>
    <scope>NUCLEOTIDE SEQUENCE</scope>
    <source>
        <strain evidence="8">Ka4C1</strain>
    </source>
</reference>
<dbReference type="Proteomes" id="UP000095284">
    <property type="component" value="Unplaced"/>
</dbReference>
<dbReference type="PANTHER" id="PTHR11124">
    <property type="entry name" value="VACUOLAR SORTING PROTEIN VPS29"/>
    <property type="match status" value="1"/>
</dbReference>
<comment type="function">
    <text evidence="6">Component of the commander complex that is essential for endosomal recycling of transmembrane cargos; the commander complex is composed of the Csubcomplex and the retriever subcomplex. Component of the retriever complex, which is a heterotrimeric complex related to retromer cargo-selective complex (CSC) and essential for retromer-independent retrieval and recycling of numerous cargos. Component of the retromer cargo-selective complex (CSC). The CSC is believed to be the core functional component of retromer or respective retromer complex variants acting to prevent missorting of selected transmembrane cargo proteins into the lysosomal degradation pathway. In the endosomes, retriever complex drives the retrieval and recycling of NxxY-motif-containing cargo proteins by coupling to snx17, a cargo essential for the homeostatic maintenance of numerous cell surface proteins associated with processes that include cell migration, cell adhesion, nutrient supply and cell signaling. The recruitment of the retriever complex to the endosomal membrane involves Cand WASH complexes.</text>
</comment>
<dbReference type="InterPro" id="IPR000979">
    <property type="entry name" value="Phosphodiesterase_MJ0936/Vps29"/>
</dbReference>
<dbReference type="InterPro" id="IPR024654">
    <property type="entry name" value="Calcineurin-like_PHP_lpxH"/>
</dbReference>
<dbReference type="GO" id="GO:0005829">
    <property type="term" value="C:cytosol"/>
    <property type="evidence" value="ECO:0007669"/>
    <property type="project" value="GOC"/>
</dbReference>
<dbReference type="GO" id="GO:0031410">
    <property type="term" value="C:cytoplasmic vesicle"/>
    <property type="evidence" value="ECO:0007669"/>
    <property type="project" value="UniProtKB-ARBA"/>
</dbReference>
<proteinExistence type="inferred from homology"/>
<dbReference type="Proteomes" id="UP000659654">
    <property type="component" value="Unassembled WGS sequence"/>
</dbReference>
<dbReference type="SUPFAM" id="SSF56300">
    <property type="entry name" value="Metallo-dependent phosphatases"/>
    <property type="match status" value="1"/>
</dbReference>
<dbReference type="Proteomes" id="UP000582659">
    <property type="component" value="Unassembled WGS sequence"/>
</dbReference>
<protein>
    <recommendedName>
        <fullName evidence="2 6">Vacuolar protein sorting-associated protein 29</fullName>
    </recommendedName>
    <alternativeName>
        <fullName evidence="5 6">Vesicle protein sorting 29</fullName>
    </alternativeName>
</protein>
<keyword evidence="4 6" id="KW-0653">Protein transport</keyword>
<dbReference type="CDD" id="cd07394">
    <property type="entry name" value="MPP_Vps29"/>
    <property type="match status" value="1"/>
</dbReference>
<name>A0A1I7RQF3_BURXY</name>
<dbReference type="OrthoDB" id="10258130at2759"/>
<dbReference type="FunFam" id="3.60.21.10:FF:000015">
    <property type="entry name" value="Vacuolar protein sorting-associated protein 29"/>
    <property type="match status" value="1"/>
</dbReference>
<organism evidence="9 11">
    <name type="scientific">Bursaphelenchus xylophilus</name>
    <name type="common">Pinewood nematode worm</name>
    <name type="synonym">Aphelenchoides xylophilus</name>
    <dbReference type="NCBI Taxonomy" id="6326"/>
    <lineage>
        <taxon>Eukaryota</taxon>
        <taxon>Metazoa</taxon>
        <taxon>Ecdysozoa</taxon>
        <taxon>Nematoda</taxon>
        <taxon>Chromadorea</taxon>
        <taxon>Rhabditida</taxon>
        <taxon>Tylenchina</taxon>
        <taxon>Tylenchomorpha</taxon>
        <taxon>Aphelenchoidea</taxon>
        <taxon>Aphelenchoididae</taxon>
        <taxon>Bursaphelenchus</taxon>
    </lineage>
</organism>
<gene>
    <name evidence="8" type="ORF">BXYJ_LOCUS5620</name>
</gene>
<evidence type="ECO:0000256" key="6">
    <source>
        <dbReference type="RuleBase" id="RU362040"/>
    </source>
</evidence>
<dbReference type="eggNOG" id="KOG3325">
    <property type="taxonomic scope" value="Eukaryota"/>
</dbReference>
<dbReference type="InterPro" id="IPR029052">
    <property type="entry name" value="Metallo-depent_PP-like"/>
</dbReference>
<dbReference type="AlphaFoldDB" id="A0A1I7RQF3"/>
<dbReference type="InterPro" id="IPR028661">
    <property type="entry name" value="Vps29"/>
</dbReference>
<evidence type="ECO:0000313" key="9">
    <source>
        <dbReference type="Proteomes" id="UP000095284"/>
    </source>
</evidence>
<dbReference type="EMBL" id="CAJFDI010000003">
    <property type="protein sequence ID" value="CAD5219321.1"/>
    <property type="molecule type" value="Genomic_DNA"/>
</dbReference>
<evidence type="ECO:0000256" key="4">
    <source>
        <dbReference type="ARBA" id="ARBA00022927"/>
    </source>
</evidence>
<sequence>MLVLVIGDFHIPHRVAQLPAKFRKLLVPNKMQHVLATGNLCTRATMDYLKSLASDVHVVRGDFDDCLTFPNDKIITLGQFRIGLIHGHQIIPWGDAGATELLARQMNVDILITGHSHACEIKEKDGVFYVNPGSATGAYTPMAEEEVVPSFVLLDIQPNLVVAYLYRLVKDEVKVQRIQFKKPS</sequence>
<dbReference type="SMR" id="A0A1I7RQF3"/>
<keyword evidence="3 6" id="KW-0813">Transport</keyword>
<dbReference type="GO" id="GO:0042147">
    <property type="term" value="P:retrograde transport, endosome to Golgi"/>
    <property type="evidence" value="ECO:0007669"/>
    <property type="project" value="InterPro"/>
</dbReference>